<evidence type="ECO:0000313" key="2">
    <source>
        <dbReference type="Proteomes" id="UP000838821"/>
    </source>
</evidence>
<dbReference type="RefSeq" id="WP_236289380.1">
    <property type="nucleotide sequence ID" value="NZ_CAKMMW010000010.1"/>
</dbReference>
<reference evidence="1" key="1">
    <citation type="submission" date="2022-01" db="EMBL/GenBank/DDBJ databases">
        <authorList>
            <person name="Criscuolo A."/>
        </authorList>
    </citation>
    <scope>NUCLEOTIDE SEQUENCE</scope>
    <source>
        <strain evidence="1">CIP111891</strain>
    </source>
</reference>
<accession>A0ABM9CGV0</accession>
<protein>
    <submittedName>
        <fullName evidence="1">Uncharacterized protein</fullName>
    </submittedName>
</protein>
<proteinExistence type="predicted"/>
<keyword evidence="2" id="KW-1185">Reference proteome</keyword>
<dbReference type="EMBL" id="CAKMMW010000010">
    <property type="protein sequence ID" value="CAH1211073.1"/>
    <property type="molecule type" value="Genomic_DNA"/>
</dbReference>
<organism evidence="1 2">
    <name type="scientific">Paenibacillus allorhizoplanae</name>
    <dbReference type="NCBI Taxonomy" id="2905648"/>
    <lineage>
        <taxon>Bacteria</taxon>
        <taxon>Bacillati</taxon>
        <taxon>Bacillota</taxon>
        <taxon>Bacilli</taxon>
        <taxon>Bacillales</taxon>
        <taxon>Paenibacillaceae</taxon>
        <taxon>Paenibacillus</taxon>
    </lineage>
</organism>
<evidence type="ECO:0000313" key="1">
    <source>
        <dbReference type="EMBL" id="CAH1211073.1"/>
    </source>
</evidence>
<gene>
    <name evidence="1" type="ORF">PAECIP111891_03676</name>
</gene>
<dbReference type="Proteomes" id="UP000838821">
    <property type="component" value="Unassembled WGS sequence"/>
</dbReference>
<name>A0ABM9CGV0_9BACL</name>
<sequence>MPKNDIQQLSITDVIAYIFWLMDTHPPPVIDAKNLESLGKGVDYLENKAFSLLGNDHGAVVFFRSLGFG</sequence>
<comment type="caution">
    <text evidence="1">The sequence shown here is derived from an EMBL/GenBank/DDBJ whole genome shotgun (WGS) entry which is preliminary data.</text>
</comment>